<dbReference type="STRING" id="2017.SAMN05444320_10720"/>
<gene>
    <name evidence="1" type="primary">rbpA</name>
    <name evidence="2" type="ORF">SAMN05444320_10720</name>
</gene>
<comment type="subunit">
    <text evidence="1">Forms a complex with the RNAP catalytic core and with free principal sigma factors.</text>
</comment>
<reference evidence="2 3" key="1">
    <citation type="submission" date="2016-11" db="EMBL/GenBank/DDBJ databases">
        <authorList>
            <person name="Jaros S."/>
            <person name="Januszkiewicz K."/>
            <person name="Wedrychowicz H."/>
        </authorList>
    </citation>
    <scope>NUCLEOTIDE SEQUENCE [LARGE SCALE GENOMIC DNA]</scope>
    <source>
        <strain evidence="2 3">DSM 44523</strain>
    </source>
</reference>
<keyword evidence="3" id="KW-1185">Reference proteome</keyword>
<proteinExistence type="inferred from homology"/>
<name>A0A1M5HZE9_STRHI</name>
<dbReference type="Pfam" id="PF13397">
    <property type="entry name" value="RbpA"/>
    <property type="match status" value="1"/>
</dbReference>
<dbReference type="InterPro" id="IPR038638">
    <property type="entry name" value="RbpA_sf"/>
</dbReference>
<dbReference type="EMBL" id="FQVN01000007">
    <property type="protein sequence ID" value="SHG21179.1"/>
    <property type="molecule type" value="Genomic_DNA"/>
</dbReference>
<dbReference type="GO" id="GO:0001000">
    <property type="term" value="F:bacterial-type RNA polymerase core enzyme binding"/>
    <property type="evidence" value="ECO:0007669"/>
    <property type="project" value="UniProtKB-UniRule"/>
</dbReference>
<accession>A0A1M5HZE9</accession>
<comment type="caution">
    <text evidence="1">Lacks conserved residue(s) required for the propagation of feature annotation.</text>
</comment>
<dbReference type="InterPro" id="IPR025182">
    <property type="entry name" value="RNApol-bd_RbpA"/>
</dbReference>
<dbReference type="Gene3D" id="2.20.28.270">
    <property type="entry name" value="RNA polymerase-binding protein A"/>
    <property type="match status" value="1"/>
</dbReference>
<keyword evidence="1" id="KW-0805">Transcription regulation</keyword>
<comment type="similarity">
    <text evidence="1">Belongs to the RNA polymerase-binding protein RbpA family.</text>
</comment>
<dbReference type="RefSeq" id="WP_073486270.1">
    <property type="nucleotide sequence ID" value="NZ_FQVN01000007.1"/>
</dbReference>
<dbReference type="Proteomes" id="UP000184501">
    <property type="component" value="Unassembled WGS sequence"/>
</dbReference>
<protein>
    <recommendedName>
        <fullName evidence="1">RNA polymerase-binding protein RbpA</fullName>
    </recommendedName>
</protein>
<evidence type="ECO:0000313" key="3">
    <source>
        <dbReference type="Proteomes" id="UP000184501"/>
    </source>
</evidence>
<evidence type="ECO:0000313" key="2">
    <source>
        <dbReference type="EMBL" id="SHG21179.1"/>
    </source>
</evidence>
<dbReference type="HAMAP" id="MF_01483">
    <property type="entry name" value="RbpA"/>
    <property type="match status" value="1"/>
</dbReference>
<dbReference type="AlphaFoldDB" id="A0A1M5HZE9"/>
<evidence type="ECO:0000256" key="1">
    <source>
        <dbReference type="HAMAP-Rule" id="MF_01483"/>
    </source>
</evidence>
<dbReference type="OrthoDB" id="3618415at2"/>
<organism evidence="2 3">
    <name type="scientific">Streptoalloteichus hindustanus</name>
    <dbReference type="NCBI Taxonomy" id="2017"/>
    <lineage>
        <taxon>Bacteria</taxon>
        <taxon>Bacillati</taxon>
        <taxon>Actinomycetota</taxon>
        <taxon>Actinomycetes</taxon>
        <taxon>Pseudonocardiales</taxon>
        <taxon>Pseudonocardiaceae</taxon>
        <taxon>Streptoalloteichus</taxon>
    </lineage>
</organism>
<comment type="function">
    <text evidence="1">Binds to RNA polymerase (RNAP), stimulating transcription from principal, but not alternative sigma factor promoters.</text>
</comment>
<sequence length="127" mass="14507">MRHHAIPGRRGATNSHETCHNAQLAPRHQVRYRCPHEHPVAIFFAADAAPPPRWRCSHHSVDALREDLPVPSPAPPTEPVRTHWDMVRERRSIAELEQLLHQRLDFLRARRASGETTPAGSTHDHRA</sequence>
<dbReference type="GO" id="GO:0045893">
    <property type="term" value="P:positive regulation of DNA-templated transcription"/>
    <property type="evidence" value="ECO:0007669"/>
    <property type="project" value="UniProtKB-UniRule"/>
</dbReference>
<keyword evidence="1" id="KW-0804">Transcription</keyword>